<protein>
    <submittedName>
        <fullName evidence="1">Uncharacterized protein</fullName>
    </submittedName>
</protein>
<dbReference type="OrthoDB" id="25887at2759"/>
<accession>A0A5J4ZSV2</accession>
<dbReference type="AlphaFoldDB" id="A0A5J4ZSV2"/>
<name>A0A5J4ZSV2_9ASTE</name>
<evidence type="ECO:0000313" key="2">
    <source>
        <dbReference type="Proteomes" id="UP000325577"/>
    </source>
</evidence>
<dbReference type="EMBL" id="CM018049">
    <property type="protein sequence ID" value="KAA8520141.1"/>
    <property type="molecule type" value="Genomic_DNA"/>
</dbReference>
<gene>
    <name evidence="1" type="ORF">F0562_014397</name>
</gene>
<organism evidence="1 2">
    <name type="scientific">Nyssa sinensis</name>
    <dbReference type="NCBI Taxonomy" id="561372"/>
    <lineage>
        <taxon>Eukaryota</taxon>
        <taxon>Viridiplantae</taxon>
        <taxon>Streptophyta</taxon>
        <taxon>Embryophyta</taxon>
        <taxon>Tracheophyta</taxon>
        <taxon>Spermatophyta</taxon>
        <taxon>Magnoliopsida</taxon>
        <taxon>eudicotyledons</taxon>
        <taxon>Gunneridae</taxon>
        <taxon>Pentapetalae</taxon>
        <taxon>asterids</taxon>
        <taxon>Cornales</taxon>
        <taxon>Nyssaceae</taxon>
        <taxon>Nyssa</taxon>
    </lineage>
</organism>
<proteinExistence type="predicted"/>
<reference evidence="1 2" key="1">
    <citation type="submission" date="2019-09" db="EMBL/GenBank/DDBJ databases">
        <title>A chromosome-level genome assembly of the Chinese tupelo Nyssa sinensis.</title>
        <authorList>
            <person name="Yang X."/>
            <person name="Kang M."/>
            <person name="Yang Y."/>
            <person name="Xiong H."/>
            <person name="Wang M."/>
            <person name="Zhang Z."/>
            <person name="Wang Z."/>
            <person name="Wu H."/>
            <person name="Ma T."/>
            <person name="Liu J."/>
            <person name="Xi Z."/>
        </authorList>
    </citation>
    <scope>NUCLEOTIDE SEQUENCE [LARGE SCALE GENOMIC DNA]</scope>
    <source>
        <strain evidence="1">J267</strain>
        <tissue evidence="1">Leaf</tissue>
    </source>
</reference>
<keyword evidence="2" id="KW-1185">Reference proteome</keyword>
<evidence type="ECO:0000313" key="1">
    <source>
        <dbReference type="EMBL" id="KAA8520141.1"/>
    </source>
</evidence>
<sequence>MTPMALKGTTLVASRGPSLTLEPEKPRVPFLGVGRTVGGSTTPSAAEPTVATPLNTAPAPSMGLVVDGTLPPTSIQLSWLMGPT</sequence>
<dbReference type="Proteomes" id="UP000325577">
    <property type="component" value="Linkage Group LG6"/>
</dbReference>